<evidence type="ECO:0000256" key="2">
    <source>
        <dbReference type="ARBA" id="ARBA00022448"/>
    </source>
</evidence>
<dbReference type="PANTHER" id="PTHR45663:SF11">
    <property type="entry name" value="GEO12009P1"/>
    <property type="match status" value="1"/>
</dbReference>
<organism evidence="10 11">
    <name type="scientific">Blautia luti DSM 14534 = JCM 17040</name>
    <dbReference type="NCBI Taxonomy" id="649762"/>
    <lineage>
        <taxon>Bacteria</taxon>
        <taxon>Bacillati</taxon>
        <taxon>Bacillota</taxon>
        <taxon>Clostridia</taxon>
        <taxon>Lachnospirales</taxon>
        <taxon>Lachnospiraceae</taxon>
        <taxon>Blautia</taxon>
    </lineage>
</organism>
<dbReference type="InterPro" id="IPR005746">
    <property type="entry name" value="Thioredoxin"/>
</dbReference>
<feature type="active site" description="Nucleophile" evidence="7">
    <location>
        <position position="30"/>
    </location>
</feature>
<feature type="domain" description="Thioredoxin" evidence="9">
    <location>
        <begin position="1"/>
        <end position="105"/>
    </location>
</feature>
<dbReference type="InterPro" id="IPR036249">
    <property type="entry name" value="Thioredoxin-like_sf"/>
</dbReference>
<accession>A0A844GGT0</accession>
<feature type="disulfide bond" description="Redox-active" evidence="8">
    <location>
        <begin position="30"/>
        <end position="33"/>
    </location>
</feature>
<evidence type="ECO:0000256" key="6">
    <source>
        <dbReference type="PIRNR" id="PIRNR000077"/>
    </source>
</evidence>
<dbReference type="GO" id="GO:0005737">
    <property type="term" value="C:cytoplasm"/>
    <property type="evidence" value="ECO:0007669"/>
    <property type="project" value="TreeGrafter"/>
</dbReference>
<feature type="site" description="Deprotonates C-terminal active site Cys" evidence="7">
    <location>
        <position position="24"/>
    </location>
</feature>
<name>A0A844GGT0_9FIRM</name>
<evidence type="ECO:0000256" key="8">
    <source>
        <dbReference type="PIRSR" id="PIRSR000077-4"/>
    </source>
</evidence>
<dbReference type="InterPro" id="IPR013766">
    <property type="entry name" value="Thioredoxin_domain"/>
</dbReference>
<dbReference type="GO" id="GO:0015035">
    <property type="term" value="F:protein-disulfide reductase activity"/>
    <property type="evidence" value="ECO:0007669"/>
    <property type="project" value="InterPro"/>
</dbReference>
<sequence length="105" mass="12025">MAERLNSETFKEKAFQPGKLTLIDFYSDSCVPCKRMVPVFAKLEEKYGDQIYIGKINVAYEQNLVEEYKVMSAPTLIFLKDGKQIERLTGAKKAAELEEIIDKNI</sequence>
<evidence type="ECO:0000259" key="9">
    <source>
        <dbReference type="PROSITE" id="PS51352"/>
    </source>
</evidence>
<evidence type="ECO:0000256" key="5">
    <source>
        <dbReference type="ARBA" id="ARBA00023284"/>
    </source>
</evidence>
<evidence type="ECO:0000256" key="1">
    <source>
        <dbReference type="ARBA" id="ARBA00008987"/>
    </source>
</evidence>
<comment type="similarity">
    <text evidence="1 6">Belongs to the thioredoxin family.</text>
</comment>
<evidence type="ECO:0000256" key="7">
    <source>
        <dbReference type="PIRSR" id="PIRSR000077-1"/>
    </source>
</evidence>
<keyword evidence="4 8" id="KW-1015">Disulfide bond</keyword>
<reference evidence="10 11" key="1">
    <citation type="submission" date="2019-11" db="EMBL/GenBank/DDBJ databases">
        <title>Draft genome sequence of Blautia luti DSM 14534T, isolated from human stool.</title>
        <authorList>
            <person name="Ortiz R."/>
            <person name="Melis-Arcos F."/>
            <person name="Covarrubias P."/>
            <person name="Cardenas J.P."/>
            <person name="Perez-Donoso J."/>
            <person name="Almonacid D."/>
        </authorList>
    </citation>
    <scope>NUCLEOTIDE SEQUENCE [LARGE SCALE GENOMIC DNA]</scope>
    <source>
        <strain evidence="10 11">DSM 14534</strain>
    </source>
</reference>
<gene>
    <name evidence="10" type="ORF">GKZ57_00770</name>
</gene>
<keyword evidence="5 8" id="KW-0676">Redox-active center</keyword>
<dbReference type="PIRSF" id="PIRSF000077">
    <property type="entry name" value="Thioredoxin"/>
    <property type="match status" value="1"/>
</dbReference>
<proteinExistence type="inferred from homology"/>
<evidence type="ECO:0000256" key="3">
    <source>
        <dbReference type="ARBA" id="ARBA00022982"/>
    </source>
</evidence>
<dbReference type="AlphaFoldDB" id="A0A844GGT0"/>
<evidence type="ECO:0000256" key="4">
    <source>
        <dbReference type="ARBA" id="ARBA00023157"/>
    </source>
</evidence>
<feature type="active site" description="Nucleophile" evidence="7">
    <location>
        <position position="33"/>
    </location>
</feature>
<evidence type="ECO:0000313" key="11">
    <source>
        <dbReference type="Proteomes" id="UP000437824"/>
    </source>
</evidence>
<dbReference type="PROSITE" id="PS51352">
    <property type="entry name" value="THIOREDOXIN_2"/>
    <property type="match status" value="1"/>
</dbReference>
<dbReference type="Pfam" id="PF00085">
    <property type="entry name" value="Thioredoxin"/>
    <property type="match status" value="1"/>
</dbReference>
<dbReference type="RefSeq" id="WP_118509135.1">
    <property type="nucleotide sequence ID" value="NZ_WMBC01000001.1"/>
</dbReference>
<dbReference type="EMBL" id="WMBC01000001">
    <property type="protein sequence ID" value="MTD59838.1"/>
    <property type="molecule type" value="Genomic_DNA"/>
</dbReference>
<keyword evidence="3" id="KW-0249">Electron transport</keyword>
<dbReference type="CDD" id="cd02947">
    <property type="entry name" value="TRX_family"/>
    <property type="match status" value="1"/>
</dbReference>
<keyword evidence="2" id="KW-0813">Transport</keyword>
<dbReference type="SUPFAM" id="SSF52833">
    <property type="entry name" value="Thioredoxin-like"/>
    <property type="match status" value="1"/>
</dbReference>
<feature type="site" description="Contributes to redox potential value" evidence="7">
    <location>
        <position position="31"/>
    </location>
</feature>
<dbReference type="Gene3D" id="3.40.30.10">
    <property type="entry name" value="Glutaredoxin"/>
    <property type="match status" value="1"/>
</dbReference>
<evidence type="ECO:0000313" key="10">
    <source>
        <dbReference type="EMBL" id="MTD59838.1"/>
    </source>
</evidence>
<feature type="site" description="Contributes to redox potential value" evidence="7">
    <location>
        <position position="32"/>
    </location>
</feature>
<dbReference type="PANTHER" id="PTHR45663">
    <property type="entry name" value="GEO12009P1"/>
    <property type="match status" value="1"/>
</dbReference>
<protein>
    <recommendedName>
        <fullName evidence="6">Thioredoxin</fullName>
    </recommendedName>
</protein>
<comment type="caution">
    <text evidence="10">The sequence shown here is derived from an EMBL/GenBank/DDBJ whole genome shotgun (WGS) entry which is preliminary data.</text>
</comment>
<dbReference type="Proteomes" id="UP000437824">
    <property type="component" value="Unassembled WGS sequence"/>
</dbReference>